<dbReference type="EMBL" id="CP042433">
    <property type="protein sequence ID" value="QEC57646.1"/>
    <property type="molecule type" value="Genomic_DNA"/>
</dbReference>
<feature type="transmembrane region" description="Helical" evidence="1">
    <location>
        <begin position="12"/>
        <end position="37"/>
    </location>
</feature>
<dbReference type="Proteomes" id="UP000321204">
    <property type="component" value="Chromosome"/>
</dbReference>
<gene>
    <name evidence="2" type="ORF">FSB75_17635</name>
</gene>
<dbReference type="InterPro" id="IPR011110">
    <property type="entry name" value="Reg_prop"/>
</dbReference>
<dbReference type="Pfam" id="PF07494">
    <property type="entry name" value="Reg_prop"/>
    <property type="match status" value="1"/>
</dbReference>
<evidence type="ECO:0000313" key="3">
    <source>
        <dbReference type="Proteomes" id="UP000321204"/>
    </source>
</evidence>
<evidence type="ECO:0000313" key="2">
    <source>
        <dbReference type="EMBL" id="QEC57646.1"/>
    </source>
</evidence>
<dbReference type="Gene3D" id="2.130.10.10">
    <property type="entry name" value="YVTN repeat-like/Quinoprotein amine dehydrogenase"/>
    <property type="match status" value="2"/>
</dbReference>
<dbReference type="InterPro" id="IPR015943">
    <property type="entry name" value="WD40/YVTN_repeat-like_dom_sf"/>
</dbReference>
<name>A0A5B8UMH2_9BACT</name>
<dbReference type="OrthoDB" id="799853at2"/>
<evidence type="ECO:0008006" key="4">
    <source>
        <dbReference type="Google" id="ProtNLM"/>
    </source>
</evidence>
<keyword evidence="1" id="KW-0472">Membrane</keyword>
<reference evidence="2 3" key="1">
    <citation type="journal article" date="2015" name="Int. J. Syst. Evol. Microbiol.">
        <title>Flavisolibacter ginsenosidimutans sp. nov., with ginsenoside-converting activity isolated from soil used for cultivating ginseng.</title>
        <authorList>
            <person name="Zhao Y."/>
            <person name="Liu Q."/>
            <person name="Kang M.S."/>
            <person name="Jin F."/>
            <person name="Yu H."/>
            <person name="Im W.T."/>
        </authorList>
    </citation>
    <scope>NUCLEOTIDE SEQUENCE [LARGE SCALE GENOMIC DNA]</scope>
    <source>
        <strain evidence="2 3">Gsoil 636</strain>
    </source>
</reference>
<protein>
    <recommendedName>
        <fullName evidence="4">Two component regulator propeller</fullName>
    </recommendedName>
</protein>
<keyword evidence="1" id="KW-0812">Transmembrane</keyword>
<keyword evidence="1" id="KW-1133">Transmembrane helix</keyword>
<keyword evidence="3" id="KW-1185">Reference proteome</keyword>
<organism evidence="2 3">
    <name type="scientific">Flavisolibacter ginsenosidimutans</name>
    <dbReference type="NCBI Taxonomy" id="661481"/>
    <lineage>
        <taxon>Bacteria</taxon>
        <taxon>Pseudomonadati</taxon>
        <taxon>Bacteroidota</taxon>
        <taxon>Chitinophagia</taxon>
        <taxon>Chitinophagales</taxon>
        <taxon>Chitinophagaceae</taxon>
        <taxon>Flavisolibacter</taxon>
    </lineage>
</organism>
<accession>A0A5B8UMH2</accession>
<evidence type="ECO:0000256" key="1">
    <source>
        <dbReference type="SAM" id="Phobius"/>
    </source>
</evidence>
<proteinExistence type="predicted"/>
<dbReference type="AlphaFoldDB" id="A0A5B8UMH2"/>
<sequence>MPFIVAMKFCCVVLFCVLIANSIKLLFELVSLLYYVWRNLKIISIQRSMNSTAKALLLSLSLFSKAKAQNVFPQKVEGCNTSQFCLDCGEVQATYDADAFKDISNKINAKYNFKNGKGSVAFQVLVDSFGKGCVISHTDAMNSQISKDLIVLLNGCKWLPAKDANKATSSSINVVFEVSNGQLAGYIQRVDTKAMSENMSNPGTPEIFNKHYKYKNVSLPLYEITVLQKESSSLPNNMSIHSVVDKNDIVWYGTYNGIVRFDGNKIIRLDKSNSPFEKEESISAIAVDNENNKWISSNNSIYKFNNGNWTKVDSTKTGSGWTRNIVAVENGEVLFCTNKGLVIYHNDQWSLLNQKRVKQLPSNEILYAYKDKKQRLWVGTYKGSIMIDVNNRITEFNQSKTPLNQICISKAVEDSDGNIYFGLYDYERSPVRDRPRAGIAVFRKDGTWIHYNDTNSGLPANTINSVLFDKFENVLWIGTNDAGLVRFDLKDMWENYHNLNSKVPSSYTFDLSQDSKGNIYASTFNGMMRLRKK</sequence>
<dbReference type="KEGG" id="fgg:FSB75_17635"/>
<dbReference type="SUPFAM" id="SSF50998">
    <property type="entry name" value="Quinoprotein alcohol dehydrogenase-like"/>
    <property type="match status" value="1"/>
</dbReference>
<dbReference type="InterPro" id="IPR011047">
    <property type="entry name" value="Quinoprotein_ADH-like_sf"/>
</dbReference>